<dbReference type="GO" id="GO:0009360">
    <property type="term" value="C:DNA polymerase III complex"/>
    <property type="evidence" value="ECO:0007669"/>
    <property type="project" value="InterPro"/>
</dbReference>
<evidence type="ECO:0000256" key="6">
    <source>
        <dbReference type="ARBA" id="ARBA00022705"/>
    </source>
</evidence>
<comment type="subunit">
    <text evidence="9">Forms a ring-shaped head-to-tail homodimer around DNA.</text>
</comment>
<dbReference type="Proteomes" id="UP000233325">
    <property type="component" value="Unassembled WGS sequence"/>
</dbReference>
<feature type="domain" description="DNA polymerase III beta sliding clamp central" evidence="11">
    <location>
        <begin position="133"/>
        <end position="250"/>
    </location>
</feature>
<evidence type="ECO:0000259" key="11">
    <source>
        <dbReference type="Pfam" id="PF02767"/>
    </source>
</evidence>
<feature type="domain" description="DNA polymerase III beta sliding clamp N-terminal" evidence="10">
    <location>
        <begin position="1"/>
        <end position="118"/>
    </location>
</feature>
<evidence type="ECO:0000256" key="3">
    <source>
        <dbReference type="ARBA" id="ARBA00022490"/>
    </source>
</evidence>
<evidence type="ECO:0000259" key="12">
    <source>
        <dbReference type="Pfam" id="PF02768"/>
    </source>
</evidence>
<dbReference type="GO" id="GO:0003677">
    <property type="term" value="F:DNA binding"/>
    <property type="evidence" value="ECO:0007669"/>
    <property type="project" value="UniProtKB-UniRule"/>
</dbReference>
<evidence type="ECO:0000256" key="4">
    <source>
        <dbReference type="ARBA" id="ARBA00022679"/>
    </source>
</evidence>
<comment type="subcellular location">
    <subcellularLocation>
        <location evidence="1 9">Cytoplasm</location>
    </subcellularLocation>
</comment>
<comment type="caution">
    <text evidence="13">The sequence shown here is derived from an EMBL/GenBank/DDBJ whole genome shotgun (WGS) entry which is preliminary data.</text>
</comment>
<dbReference type="SMART" id="SM00480">
    <property type="entry name" value="POL3Bc"/>
    <property type="match status" value="1"/>
</dbReference>
<evidence type="ECO:0000313" key="13">
    <source>
        <dbReference type="EMBL" id="PKM89258.1"/>
    </source>
</evidence>
<evidence type="ECO:0000256" key="8">
    <source>
        <dbReference type="ARBA" id="ARBA00023125"/>
    </source>
</evidence>
<evidence type="ECO:0000256" key="7">
    <source>
        <dbReference type="ARBA" id="ARBA00022932"/>
    </source>
</evidence>
<dbReference type="GO" id="GO:0003887">
    <property type="term" value="F:DNA-directed DNA polymerase activity"/>
    <property type="evidence" value="ECO:0007669"/>
    <property type="project" value="UniProtKB-UniRule"/>
</dbReference>
<name>A0A2N2E3H4_9BACT</name>
<evidence type="ECO:0000313" key="14">
    <source>
        <dbReference type="Proteomes" id="UP000233325"/>
    </source>
</evidence>
<accession>A0A2N2E3H4</accession>
<dbReference type="InterPro" id="IPR022637">
    <property type="entry name" value="DNA_polIII_beta_cen"/>
</dbReference>
<dbReference type="Pfam" id="PF02767">
    <property type="entry name" value="DNA_pol3_beta_2"/>
    <property type="match status" value="1"/>
</dbReference>
<comment type="similarity">
    <text evidence="2 9">Belongs to the beta sliding clamp family.</text>
</comment>
<proteinExistence type="inferred from homology"/>
<dbReference type="Pfam" id="PF00712">
    <property type="entry name" value="DNA_pol3_beta"/>
    <property type="match status" value="1"/>
</dbReference>
<dbReference type="PIRSF" id="PIRSF000804">
    <property type="entry name" value="DNA_pol_III_b"/>
    <property type="match status" value="1"/>
</dbReference>
<keyword evidence="8" id="KW-0238">DNA-binding</keyword>
<gene>
    <name evidence="13" type="primary">dnaN</name>
    <name evidence="13" type="ORF">CVU83_00330</name>
</gene>
<dbReference type="InterPro" id="IPR022635">
    <property type="entry name" value="DNA_polIII_beta_C"/>
</dbReference>
<dbReference type="GO" id="GO:0005737">
    <property type="term" value="C:cytoplasm"/>
    <property type="evidence" value="ECO:0007669"/>
    <property type="project" value="UniProtKB-SubCell"/>
</dbReference>
<evidence type="ECO:0000256" key="5">
    <source>
        <dbReference type="ARBA" id="ARBA00022695"/>
    </source>
</evidence>
<evidence type="ECO:0000256" key="1">
    <source>
        <dbReference type="ARBA" id="ARBA00004496"/>
    </source>
</evidence>
<feature type="domain" description="DNA polymerase III beta sliding clamp C-terminal" evidence="12">
    <location>
        <begin position="252"/>
        <end position="372"/>
    </location>
</feature>
<dbReference type="Gene3D" id="3.70.10.10">
    <property type="match status" value="1"/>
</dbReference>
<dbReference type="SUPFAM" id="SSF55979">
    <property type="entry name" value="DNA clamp"/>
    <property type="match status" value="3"/>
</dbReference>
<comment type="function">
    <text evidence="9">Confers DNA tethering and processivity to DNA polymerases and other proteins. Acts as a clamp, forming a ring around DNA (a reaction catalyzed by the clamp-loading complex) which diffuses in an ATP-independent manner freely and bidirectionally along dsDNA. Initially characterized for its ability to contact the catalytic subunit of DNA polymerase III (Pol III), a complex, multichain enzyme responsible for most of the replicative synthesis in bacteria; Pol III exhibits 3'-5' exonuclease proofreading activity. The beta chain is required for initiation of replication as well as for processivity of DNA replication.</text>
</comment>
<dbReference type="AlphaFoldDB" id="A0A2N2E3H4"/>
<protein>
    <recommendedName>
        <fullName evidence="9">Beta sliding clamp</fullName>
    </recommendedName>
</protein>
<evidence type="ECO:0000256" key="9">
    <source>
        <dbReference type="PIRNR" id="PIRNR000804"/>
    </source>
</evidence>
<keyword evidence="4 9" id="KW-0808">Transferase</keyword>
<sequence length="373" mass="41540">MKFICLQENLKKGLAVVSHINNKNINLPILNNILIRSNESGLELVSTNLEIGITHQLRAKVDEPGETTVDAKIISDYVNLLPAEKVEFDERDDEASLKCGNYKTKIKGESAKEFPLIPVIDRARYAEFNIFDFKKALSGVAFAVANNDNRLELSGVLFEFNEENLTLVATDSYRLSERKLAVKGGNITEGRVIVPARTVQEILRIISGISADPQSIESDVLKIYLADNQILFTLDSVELISRLINGQYPDYKQIIPDKYKTEMSVKRQDLVRALKASSIFSRAGVHDISLVFKKGLVNVFSSSGQSGESSIDLNGELSGEDNDITINYRYLLDGLNIIESDSVNIKIINNNTPCAVSTTDDDNYLYIVMPIRN</sequence>
<dbReference type="Gene3D" id="3.10.150.10">
    <property type="entry name" value="DNA Polymerase III, subunit A, domain 2"/>
    <property type="match status" value="1"/>
</dbReference>
<dbReference type="Pfam" id="PF02768">
    <property type="entry name" value="DNA_pol3_beta_3"/>
    <property type="match status" value="1"/>
</dbReference>
<dbReference type="CDD" id="cd00140">
    <property type="entry name" value="beta_clamp"/>
    <property type="match status" value="1"/>
</dbReference>
<organism evidence="13 14">
    <name type="scientific">Candidatus Falkowbacteria bacterium HGW-Falkowbacteria-2</name>
    <dbReference type="NCBI Taxonomy" id="2013769"/>
    <lineage>
        <taxon>Bacteria</taxon>
        <taxon>Candidatus Falkowiibacteriota</taxon>
    </lineage>
</organism>
<keyword evidence="7 9" id="KW-0239">DNA-directed DNA polymerase</keyword>
<evidence type="ECO:0000256" key="2">
    <source>
        <dbReference type="ARBA" id="ARBA00010752"/>
    </source>
</evidence>
<reference evidence="13 14" key="1">
    <citation type="journal article" date="2017" name="ISME J.">
        <title>Potential for microbial H2 and metal transformations associated with novel bacteria and archaea in deep terrestrial subsurface sediments.</title>
        <authorList>
            <person name="Hernsdorf A.W."/>
            <person name="Amano Y."/>
            <person name="Miyakawa K."/>
            <person name="Ise K."/>
            <person name="Suzuki Y."/>
            <person name="Anantharaman K."/>
            <person name="Probst A."/>
            <person name="Burstein D."/>
            <person name="Thomas B.C."/>
            <person name="Banfield J.F."/>
        </authorList>
    </citation>
    <scope>NUCLEOTIDE SEQUENCE [LARGE SCALE GENOMIC DNA]</scope>
    <source>
        <strain evidence="13">HGW-Falkowbacteria-2</strain>
    </source>
</reference>
<dbReference type="GO" id="GO:0006271">
    <property type="term" value="P:DNA strand elongation involved in DNA replication"/>
    <property type="evidence" value="ECO:0007669"/>
    <property type="project" value="TreeGrafter"/>
</dbReference>
<dbReference type="InterPro" id="IPR022634">
    <property type="entry name" value="DNA_polIII_beta_N"/>
</dbReference>
<dbReference type="PANTHER" id="PTHR30478:SF0">
    <property type="entry name" value="BETA SLIDING CLAMP"/>
    <property type="match status" value="1"/>
</dbReference>
<dbReference type="GO" id="GO:0008408">
    <property type="term" value="F:3'-5' exonuclease activity"/>
    <property type="evidence" value="ECO:0007669"/>
    <property type="project" value="InterPro"/>
</dbReference>
<dbReference type="EMBL" id="PHAH01000003">
    <property type="protein sequence ID" value="PKM89258.1"/>
    <property type="molecule type" value="Genomic_DNA"/>
</dbReference>
<evidence type="ECO:0000259" key="10">
    <source>
        <dbReference type="Pfam" id="PF00712"/>
    </source>
</evidence>
<keyword evidence="5 9" id="KW-0548">Nucleotidyltransferase</keyword>
<dbReference type="NCBIfam" id="TIGR00663">
    <property type="entry name" value="dnan"/>
    <property type="match status" value="1"/>
</dbReference>
<dbReference type="PANTHER" id="PTHR30478">
    <property type="entry name" value="DNA POLYMERASE III SUBUNIT BETA"/>
    <property type="match status" value="1"/>
</dbReference>
<keyword evidence="6 9" id="KW-0235">DNA replication</keyword>
<dbReference type="InterPro" id="IPR001001">
    <property type="entry name" value="DNA_polIII_beta"/>
</dbReference>
<dbReference type="InterPro" id="IPR046938">
    <property type="entry name" value="DNA_clamp_sf"/>
</dbReference>
<keyword evidence="3 9" id="KW-0963">Cytoplasm</keyword>